<name>A0ACB9QYB2_9MYRT</name>
<protein>
    <submittedName>
        <fullName evidence="1">Uncharacterized protein</fullName>
    </submittedName>
</protein>
<reference evidence="2" key="1">
    <citation type="journal article" date="2023" name="Front. Plant Sci.">
        <title>Chromosomal-level genome assembly of Melastoma candidum provides insights into trichome evolution.</title>
        <authorList>
            <person name="Zhong Y."/>
            <person name="Wu W."/>
            <person name="Sun C."/>
            <person name="Zou P."/>
            <person name="Liu Y."/>
            <person name="Dai S."/>
            <person name="Zhou R."/>
        </authorList>
    </citation>
    <scope>NUCLEOTIDE SEQUENCE [LARGE SCALE GENOMIC DNA]</scope>
</reference>
<keyword evidence="2" id="KW-1185">Reference proteome</keyword>
<comment type="caution">
    <text evidence="1">The sequence shown here is derived from an EMBL/GenBank/DDBJ whole genome shotgun (WGS) entry which is preliminary data.</text>
</comment>
<accession>A0ACB9QYB2</accession>
<proteinExistence type="predicted"/>
<dbReference type="EMBL" id="CM042884">
    <property type="protein sequence ID" value="KAI4371243.1"/>
    <property type="molecule type" value="Genomic_DNA"/>
</dbReference>
<evidence type="ECO:0000313" key="1">
    <source>
        <dbReference type="EMBL" id="KAI4371243.1"/>
    </source>
</evidence>
<sequence length="443" mass="50228">MPNGTLLGGHWSEYSTVLRLQIIPQAGQMCLSLRMGNFYWSQRCSSSVHLWHASWIGGWGCNGKKRNKLYPNPSPLSNSTLGRYCLLPCLISAISSSSSADDNPHPRRQPGGYEEELLGLDVYLPSRNAVSGAPRPRSWFGPNGQYMRELPCPVCRGRGYAPCTDCGIQRSQLNCPRCSGKGIVTCHRCFGECVVWEESIDEQPWEKARSISPIKVHEDDELDSIDIKLEGKKWSNRVRRSRSPEVGLKISRSLKSLNEKTGLFTKKMKILHRNPVLEAQRIAAIKKSKGNPAARKRASEAQKSFFSNPENRRKRSLVMKGVRFYCSHCGREGHRRHYCPELKDSLIDRRSRCRVCGQKGHNQRTCSKFETRNAEQTLSRCRICGQSGHNKRTCPQRPHPKRIIISSKMYSCRLCGGKGHNSRSCPMSKSQRSEEKEPDPDIR</sequence>
<evidence type="ECO:0000313" key="2">
    <source>
        <dbReference type="Proteomes" id="UP001057402"/>
    </source>
</evidence>
<dbReference type="Proteomes" id="UP001057402">
    <property type="component" value="Chromosome 5"/>
</dbReference>
<organism evidence="1 2">
    <name type="scientific">Melastoma candidum</name>
    <dbReference type="NCBI Taxonomy" id="119954"/>
    <lineage>
        <taxon>Eukaryota</taxon>
        <taxon>Viridiplantae</taxon>
        <taxon>Streptophyta</taxon>
        <taxon>Embryophyta</taxon>
        <taxon>Tracheophyta</taxon>
        <taxon>Spermatophyta</taxon>
        <taxon>Magnoliopsida</taxon>
        <taxon>eudicotyledons</taxon>
        <taxon>Gunneridae</taxon>
        <taxon>Pentapetalae</taxon>
        <taxon>rosids</taxon>
        <taxon>malvids</taxon>
        <taxon>Myrtales</taxon>
        <taxon>Melastomataceae</taxon>
        <taxon>Melastomatoideae</taxon>
        <taxon>Melastomateae</taxon>
        <taxon>Melastoma</taxon>
    </lineage>
</organism>
<gene>
    <name evidence="1" type="ORF">MLD38_019505</name>
</gene>